<dbReference type="InterPro" id="IPR000276">
    <property type="entry name" value="GPCR_Rhodpsn"/>
</dbReference>
<evidence type="ECO:0000256" key="5">
    <source>
        <dbReference type="ARBA" id="ARBA00023136"/>
    </source>
</evidence>
<dbReference type="PRINTS" id="PR00237">
    <property type="entry name" value="GPCRRHODOPSN"/>
</dbReference>
<keyword evidence="7" id="KW-0807">Transducer</keyword>
<feature type="transmembrane region" description="Helical" evidence="8">
    <location>
        <begin position="33"/>
        <end position="61"/>
    </location>
</feature>
<feature type="transmembrane region" description="Helical" evidence="8">
    <location>
        <begin position="295"/>
        <end position="316"/>
    </location>
</feature>
<evidence type="ECO:0000256" key="8">
    <source>
        <dbReference type="SAM" id="Phobius"/>
    </source>
</evidence>
<keyword evidence="5 8" id="KW-0472">Membrane</keyword>
<dbReference type="RefSeq" id="XP_005105413.2">
    <property type="nucleotide sequence ID" value="XM_005105356.2"/>
</dbReference>
<keyword evidence="2" id="KW-1003">Cell membrane</keyword>
<dbReference type="Proteomes" id="UP000694888">
    <property type="component" value="Unplaced"/>
</dbReference>
<dbReference type="Gene3D" id="1.20.1070.10">
    <property type="entry name" value="Rhodopsin 7-helix transmembrane proteins"/>
    <property type="match status" value="1"/>
</dbReference>
<feature type="transmembrane region" description="Helical" evidence="8">
    <location>
        <begin position="214"/>
        <end position="232"/>
    </location>
</feature>
<feature type="transmembrane region" description="Helical" evidence="8">
    <location>
        <begin position="73"/>
        <end position="99"/>
    </location>
</feature>
<evidence type="ECO:0000256" key="3">
    <source>
        <dbReference type="ARBA" id="ARBA00022692"/>
    </source>
</evidence>
<evidence type="ECO:0000256" key="7">
    <source>
        <dbReference type="RuleBase" id="RU000688"/>
    </source>
</evidence>
<feature type="transmembrane region" description="Helical" evidence="8">
    <location>
        <begin position="262"/>
        <end position="283"/>
    </location>
</feature>
<keyword evidence="4 8" id="KW-1133">Transmembrane helix</keyword>
<evidence type="ECO:0000256" key="4">
    <source>
        <dbReference type="ARBA" id="ARBA00022989"/>
    </source>
</evidence>
<dbReference type="PANTHER" id="PTHR24241">
    <property type="entry name" value="NEUROPEPTIDE RECEPTOR-RELATED G-PROTEIN COUPLED RECEPTOR"/>
    <property type="match status" value="1"/>
</dbReference>
<evidence type="ECO:0000256" key="2">
    <source>
        <dbReference type="ARBA" id="ARBA00022475"/>
    </source>
</evidence>
<evidence type="ECO:0000256" key="1">
    <source>
        <dbReference type="ARBA" id="ARBA00004651"/>
    </source>
</evidence>
<reference evidence="11" key="1">
    <citation type="submission" date="2025-08" db="UniProtKB">
        <authorList>
            <consortium name="RefSeq"/>
        </authorList>
    </citation>
    <scope>IDENTIFICATION</scope>
</reference>
<dbReference type="InterPro" id="IPR017452">
    <property type="entry name" value="GPCR_Rhodpsn_7TM"/>
</dbReference>
<comment type="similarity">
    <text evidence="7">Belongs to the G-protein coupled receptor 1 family.</text>
</comment>
<name>A0ABM0JZU2_APLCA</name>
<keyword evidence="7" id="KW-0297">G-protein coupled receptor</keyword>
<evidence type="ECO:0000313" key="10">
    <source>
        <dbReference type="Proteomes" id="UP000694888"/>
    </source>
</evidence>
<organism evidence="10 11">
    <name type="scientific">Aplysia californica</name>
    <name type="common">California sea hare</name>
    <dbReference type="NCBI Taxonomy" id="6500"/>
    <lineage>
        <taxon>Eukaryota</taxon>
        <taxon>Metazoa</taxon>
        <taxon>Spiralia</taxon>
        <taxon>Lophotrochozoa</taxon>
        <taxon>Mollusca</taxon>
        <taxon>Gastropoda</taxon>
        <taxon>Heterobranchia</taxon>
        <taxon>Euthyneura</taxon>
        <taxon>Tectipleura</taxon>
        <taxon>Aplysiida</taxon>
        <taxon>Aplysioidea</taxon>
        <taxon>Aplysiidae</taxon>
        <taxon>Aplysia</taxon>
    </lineage>
</organism>
<keyword evidence="3 7" id="KW-0812">Transmembrane</keyword>
<dbReference type="GeneID" id="101856597"/>
<protein>
    <submittedName>
        <fullName evidence="11">Probable G-protein coupled receptor 19</fullName>
    </submittedName>
</protein>
<dbReference type="PROSITE" id="PS00237">
    <property type="entry name" value="G_PROTEIN_RECEP_F1_1"/>
    <property type="match status" value="1"/>
</dbReference>
<evidence type="ECO:0000256" key="6">
    <source>
        <dbReference type="ARBA" id="ARBA00023170"/>
    </source>
</evidence>
<dbReference type="SUPFAM" id="SSF81321">
    <property type="entry name" value="Family A G protein-coupled receptor-like"/>
    <property type="match status" value="1"/>
</dbReference>
<evidence type="ECO:0000259" key="9">
    <source>
        <dbReference type="PROSITE" id="PS50262"/>
    </source>
</evidence>
<evidence type="ECO:0000313" key="11">
    <source>
        <dbReference type="RefSeq" id="XP_005105413.2"/>
    </source>
</evidence>
<sequence length="399" mass="44832">MAAAVNMSELLPSATFPSPVDGSIRGLEAERQVFVIVLEALALLVLWVFSLLGNTLVVLVIIRSRRVQSTTNFFVMSLACSDVVLVLLSAPFICVRVILQMWAPGNFLCRMVRFVQFTSMSSTTFVLVAICIDRFYTIIYPLSFKITRGTAKRMVVTAWGASALISSFCVYFFDQVIVRASVNVTSTRFVCPTYVPASHWSGVLYAGLCMTTQYLLPAIAVIVGYCKIFLYIRAMRQQVQCSRLSSSFNIVPRTKVQMVKMLFTITVLTMLLYLPFYGSHIVYCISYKSYFSADVFISSYWLIAASTAMKPIVYACQNSNFWRGCKEVLCMSTMRCYRFNVYAVTNASTISKRNYVGVMDVQAEQGLRENESPMEAFNRHKQGALTSWSIHGNLPSTSF</sequence>
<proteinExistence type="inferred from homology"/>
<dbReference type="PROSITE" id="PS50262">
    <property type="entry name" value="G_PROTEIN_RECEP_F1_2"/>
    <property type="match status" value="1"/>
</dbReference>
<feature type="domain" description="G-protein coupled receptors family 1 profile" evidence="9">
    <location>
        <begin position="53"/>
        <end position="314"/>
    </location>
</feature>
<feature type="transmembrane region" description="Helical" evidence="8">
    <location>
        <begin position="154"/>
        <end position="173"/>
    </location>
</feature>
<keyword evidence="6 7" id="KW-0675">Receptor</keyword>
<keyword evidence="10" id="KW-1185">Reference proteome</keyword>
<comment type="subcellular location">
    <subcellularLocation>
        <location evidence="1">Cell membrane</location>
        <topology evidence="1">Multi-pass membrane protein</topology>
    </subcellularLocation>
</comment>
<dbReference type="Pfam" id="PF00001">
    <property type="entry name" value="7tm_1"/>
    <property type="match status" value="1"/>
</dbReference>
<accession>A0ABM0JZU2</accession>
<feature type="transmembrane region" description="Helical" evidence="8">
    <location>
        <begin position="119"/>
        <end position="142"/>
    </location>
</feature>
<dbReference type="PANTHER" id="PTHR24241:SF182">
    <property type="entry name" value="G PROTEIN-COUPLED RECEPTOR 19"/>
    <property type="match status" value="1"/>
</dbReference>
<gene>
    <name evidence="11" type="primary">LOC101856597</name>
</gene>